<dbReference type="EMBL" id="CP011025">
    <property type="protein sequence ID" value="ATC85176.1"/>
    <property type="molecule type" value="Genomic_DNA"/>
</dbReference>
<dbReference type="KEGG" id="part:PARC_a0437"/>
<organism evidence="1 2">
    <name type="scientific">Pseudoalteromonas arctica A 37-1-2</name>
    <dbReference type="NCBI Taxonomy" id="1117313"/>
    <lineage>
        <taxon>Bacteria</taxon>
        <taxon>Pseudomonadati</taxon>
        <taxon>Pseudomonadota</taxon>
        <taxon>Gammaproteobacteria</taxon>
        <taxon>Alteromonadales</taxon>
        <taxon>Pseudoalteromonadaceae</taxon>
        <taxon>Pseudoalteromonas</taxon>
    </lineage>
</organism>
<evidence type="ECO:0000313" key="2">
    <source>
        <dbReference type="Proteomes" id="UP000016505"/>
    </source>
</evidence>
<sequence>MPIDKLKNENYYFYYFIVRFSAHKKPSNYAGFVSCFFIKAFNLTL</sequence>
<evidence type="ECO:0000313" key="1">
    <source>
        <dbReference type="EMBL" id="ATC85176.1"/>
    </source>
</evidence>
<dbReference type="Proteomes" id="UP000016505">
    <property type="component" value="Chromosome I"/>
</dbReference>
<dbReference type="AlphaFoldDB" id="A0A290RY77"/>
<proteinExistence type="predicted"/>
<reference evidence="1 2" key="1">
    <citation type="journal article" date="2012" name="J. Bacteriol.">
        <title>Genome sequences of type strains of seven species of the marine bacterium Pseudoalteromonas.</title>
        <authorList>
            <person name="Xie B.B."/>
            <person name="Shu Y.L."/>
            <person name="Qin Q.L."/>
            <person name="Rong J.C."/>
            <person name="Zhang X.Y."/>
            <person name="Chen X.L."/>
            <person name="Shi M."/>
            <person name="He H.L."/>
            <person name="Zhou B.C."/>
            <person name="Zhang Y.Z."/>
        </authorList>
    </citation>
    <scope>NUCLEOTIDE SEQUENCE [LARGE SCALE GENOMIC DNA]</scope>
    <source>
        <strain evidence="1 2">A 37-1-2</strain>
    </source>
</reference>
<gene>
    <name evidence="1" type="ORF">PARC_a0437</name>
</gene>
<name>A0A290RY77_9GAMM</name>
<protein>
    <submittedName>
        <fullName evidence="1">Uncharacterized protein</fullName>
    </submittedName>
</protein>
<accession>A0A290RY77</accession>